<comment type="caution">
    <text evidence="1">The sequence shown here is derived from an EMBL/GenBank/DDBJ whole genome shotgun (WGS) entry which is preliminary data.</text>
</comment>
<gene>
    <name evidence="1" type="ORF">NX722_21185</name>
</gene>
<evidence type="ECO:0000313" key="2">
    <source>
        <dbReference type="Proteomes" id="UP001209854"/>
    </source>
</evidence>
<protein>
    <submittedName>
        <fullName evidence="1">Uncharacterized protein</fullName>
    </submittedName>
</protein>
<dbReference type="RefSeq" id="WP_262564861.1">
    <property type="nucleotide sequence ID" value="NZ_JAPFCC010000001.1"/>
</dbReference>
<dbReference type="Proteomes" id="UP001209854">
    <property type="component" value="Unassembled WGS sequence"/>
</dbReference>
<proteinExistence type="predicted"/>
<evidence type="ECO:0000313" key="1">
    <source>
        <dbReference type="EMBL" id="MCW7555090.1"/>
    </source>
</evidence>
<sequence length="120" mass="13709">MEALPVAENDGTHQIEIKFGYMEPREHLYIDRHTAIDKEMLQLVLHPELSQALEAKLKAIPNVERWLNRRRPAEPEIHTSSQYSGFKNKLPTGEHRGCAWRIPSGDSLNTLEAVMHALTS</sequence>
<accession>A0ABT3N0F7</accession>
<keyword evidence="2" id="KW-1185">Reference proteome</keyword>
<reference evidence="1 2" key="1">
    <citation type="submission" date="2022-10" db="EMBL/GenBank/DDBJ databases">
        <title>High-quality genome sequences of two octocoral-associated bacteria, Endozoicomonas euniceicola EF212 and Endozoicomonas gorgoniicola PS125.</title>
        <authorList>
            <person name="Chiou Y.-J."/>
            <person name="Chen Y.-H."/>
        </authorList>
    </citation>
    <scope>NUCLEOTIDE SEQUENCE [LARGE SCALE GENOMIC DNA]</scope>
    <source>
        <strain evidence="1 2">PS125</strain>
    </source>
</reference>
<organism evidence="1 2">
    <name type="scientific">Endozoicomonas gorgoniicola</name>
    <dbReference type="NCBI Taxonomy" id="1234144"/>
    <lineage>
        <taxon>Bacteria</taxon>
        <taxon>Pseudomonadati</taxon>
        <taxon>Pseudomonadota</taxon>
        <taxon>Gammaproteobacteria</taxon>
        <taxon>Oceanospirillales</taxon>
        <taxon>Endozoicomonadaceae</taxon>
        <taxon>Endozoicomonas</taxon>
    </lineage>
</organism>
<dbReference type="EMBL" id="JAPFCC010000001">
    <property type="protein sequence ID" value="MCW7555090.1"/>
    <property type="molecule type" value="Genomic_DNA"/>
</dbReference>
<name>A0ABT3N0F7_9GAMM</name>